<dbReference type="InterPro" id="IPR013783">
    <property type="entry name" value="Ig-like_fold"/>
</dbReference>
<keyword evidence="1" id="KW-0812">Transmembrane</keyword>
<protein>
    <recommendedName>
        <fullName evidence="2">Ig-like domain-containing protein</fullName>
    </recommendedName>
</protein>
<accession>A0A6G0JC22</accession>
<evidence type="ECO:0000256" key="1">
    <source>
        <dbReference type="SAM" id="Phobius"/>
    </source>
</evidence>
<organism evidence="3 4">
    <name type="scientific">Larimichthys crocea</name>
    <name type="common">Large yellow croaker</name>
    <name type="synonym">Pseudosciaena crocea</name>
    <dbReference type="NCBI Taxonomy" id="215358"/>
    <lineage>
        <taxon>Eukaryota</taxon>
        <taxon>Metazoa</taxon>
        <taxon>Chordata</taxon>
        <taxon>Craniata</taxon>
        <taxon>Vertebrata</taxon>
        <taxon>Euteleostomi</taxon>
        <taxon>Actinopterygii</taxon>
        <taxon>Neopterygii</taxon>
        <taxon>Teleostei</taxon>
        <taxon>Neoteleostei</taxon>
        <taxon>Acanthomorphata</taxon>
        <taxon>Eupercaria</taxon>
        <taxon>Sciaenidae</taxon>
        <taxon>Larimichthys</taxon>
    </lineage>
</organism>
<proteinExistence type="predicted"/>
<comment type="caution">
    <text evidence="3">The sequence shown here is derived from an EMBL/GenBank/DDBJ whole genome shotgun (WGS) entry which is preliminary data.</text>
</comment>
<evidence type="ECO:0000259" key="2">
    <source>
        <dbReference type="PROSITE" id="PS50835"/>
    </source>
</evidence>
<dbReference type="AlphaFoldDB" id="A0A6G0JC22"/>
<dbReference type="InterPro" id="IPR007110">
    <property type="entry name" value="Ig-like_dom"/>
</dbReference>
<reference evidence="3 4" key="1">
    <citation type="submission" date="2019-07" db="EMBL/GenBank/DDBJ databases">
        <title>Chromosome genome assembly for large yellow croaker.</title>
        <authorList>
            <person name="Xiao S."/>
        </authorList>
    </citation>
    <scope>NUCLEOTIDE SEQUENCE [LARGE SCALE GENOMIC DNA]</scope>
    <source>
        <strain evidence="3">JMULYC20181020</strain>
        <tissue evidence="3">Muscle</tissue>
    </source>
</reference>
<evidence type="ECO:0000313" key="4">
    <source>
        <dbReference type="Proteomes" id="UP000424527"/>
    </source>
</evidence>
<dbReference type="Proteomes" id="UP000424527">
    <property type="component" value="Unassembled WGS sequence"/>
</dbReference>
<evidence type="ECO:0000313" key="3">
    <source>
        <dbReference type="EMBL" id="KAE8301144.1"/>
    </source>
</evidence>
<name>A0A6G0JC22_LARCR</name>
<dbReference type="InterPro" id="IPR036179">
    <property type="entry name" value="Ig-like_dom_sf"/>
</dbReference>
<dbReference type="Gene3D" id="2.60.40.10">
    <property type="entry name" value="Immunoglobulins"/>
    <property type="match status" value="2"/>
</dbReference>
<gene>
    <name evidence="3" type="ORF">D5F01_LYC01305</name>
</gene>
<feature type="transmembrane region" description="Helical" evidence="1">
    <location>
        <begin position="185"/>
        <end position="207"/>
    </location>
</feature>
<feature type="domain" description="Ig-like" evidence="2">
    <location>
        <begin position="82"/>
        <end position="165"/>
    </location>
</feature>
<keyword evidence="1" id="KW-1133">Transmembrane helix</keyword>
<dbReference type="PANTHER" id="PTHR21063:SF4">
    <property type="entry name" value="CD48 ANTIGEN-RELATED"/>
    <property type="match status" value="1"/>
</dbReference>
<dbReference type="SUPFAM" id="SSF48726">
    <property type="entry name" value="Immunoglobulin"/>
    <property type="match status" value="2"/>
</dbReference>
<keyword evidence="1" id="KW-0472">Membrane</keyword>
<sequence length="217" mass="24500">MSNTQVVWTFGAKNPNARIANLKEREVTTDYDERFKNRLMLYSQTGALTITQLRASDSGVYMYQSIGANIISRQFYLTVYSPLHSLSISVNQCLINRSCSSLTLECFVENSRDLTLSWYRGRDILKKTSSPDLSTKLSLALEIDSKDGGGYSCVAENPVEEKVVRLHAKDTCQDRETSSWCKAEIMVRLVFLAVFGLALIVLVVDYIRLRRCSRLGS</sequence>
<dbReference type="EMBL" id="REGW02000001">
    <property type="protein sequence ID" value="KAE8301144.1"/>
    <property type="molecule type" value="Genomic_DNA"/>
</dbReference>
<dbReference type="CDD" id="cd00096">
    <property type="entry name" value="Ig"/>
    <property type="match status" value="1"/>
</dbReference>
<dbReference type="PROSITE" id="PS50835">
    <property type="entry name" value="IG_LIKE"/>
    <property type="match status" value="1"/>
</dbReference>
<keyword evidence="4" id="KW-1185">Reference proteome</keyword>
<dbReference type="PANTHER" id="PTHR21063">
    <property type="entry name" value="LFA-3"/>
    <property type="match status" value="1"/>
</dbReference>